<keyword evidence="2" id="KW-0378">Hydrolase</keyword>
<proteinExistence type="predicted"/>
<dbReference type="PANTHER" id="PTHR22642">
    <property type="entry name" value="IMIDAZOLONEPROPIONASE"/>
    <property type="match status" value="1"/>
</dbReference>
<gene>
    <name evidence="2" type="ORF">VFPFJ_01684</name>
</gene>
<dbReference type="GO" id="GO:0016810">
    <property type="term" value="F:hydrolase activity, acting on carbon-nitrogen (but not peptide) bonds"/>
    <property type="evidence" value="ECO:0007669"/>
    <property type="project" value="InterPro"/>
</dbReference>
<dbReference type="InterPro" id="IPR032466">
    <property type="entry name" value="Metal_Hydrolase"/>
</dbReference>
<dbReference type="InterPro" id="IPR011059">
    <property type="entry name" value="Metal-dep_hydrolase_composite"/>
</dbReference>
<dbReference type="InterPro" id="IPR013108">
    <property type="entry name" value="Amidohydro_3"/>
</dbReference>
<dbReference type="EMBL" id="LSBI01000001">
    <property type="protein sequence ID" value="OAQ95574.1"/>
    <property type="molecule type" value="Genomic_DNA"/>
</dbReference>
<dbReference type="SUPFAM" id="SSF51556">
    <property type="entry name" value="Metallo-dependent hydrolases"/>
    <property type="match status" value="1"/>
</dbReference>
<dbReference type="AlphaFoldDB" id="A0A179HZX7"/>
<accession>A0A179HZX7</accession>
<reference evidence="2 3" key="1">
    <citation type="submission" date="2016-02" db="EMBL/GenBank/DDBJ databases">
        <title>Biosynthesis of antibiotic leucinostatins and their inhibition on Phytophthora in bio-control Purpureocillium lilacinum.</title>
        <authorList>
            <person name="Wang G."/>
            <person name="Liu Z."/>
            <person name="Lin R."/>
            <person name="Li E."/>
            <person name="Mao Z."/>
            <person name="Ling J."/>
            <person name="Yin W."/>
            <person name="Xie B."/>
        </authorList>
    </citation>
    <scope>NUCLEOTIDE SEQUENCE [LARGE SCALE GENOMIC DNA]</scope>
    <source>
        <strain evidence="2">PLFJ-1</strain>
    </source>
</reference>
<dbReference type="PANTHER" id="PTHR22642:SF19">
    <property type="entry name" value="AMIDOHYDROLASE FAMILY PROTEIN (AFU_ORTHOLOGUE AFUA_5G01480)"/>
    <property type="match status" value="1"/>
</dbReference>
<dbReference type="Pfam" id="PF07969">
    <property type="entry name" value="Amidohydro_3"/>
    <property type="match status" value="1"/>
</dbReference>
<dbReference type="InterPro" id="IPR033932">
    <property type="entry name" value="YtcJ-like"/>
</dbReference>
<dbReference type="CDD" id="cd01300">
    <property type="entry name" value="YtcJ_like"/>
    <property type="match status" value="1"/>
</dbReference>
<name>A0A179HZX7_PURLI</name>
<dbReference type="GeneID" id="28883817"/>
<dbReference type="Proteomes" id="UP000078340">
    <property type="component" value="Unassembled WGS sequence"/>
</dbReference>
<dbReference type="OMA" id="LCRGWIQ"/>
<evidence type="ECO:0000313" key="2">
    <source>
        <dbReference type="EMBL" id="OAQ95574.1"/>
    </source>
</evidence>
<evidence type="ECO:0000259" key="1">
    <source>
        <dbReference type="Pfam" id="PF07969"/>
    </source>
</evidence>
<dbReference type="KEGG" id="plj:28883817"/>
<feature type="domain" description="Amidohydrolase 3" evidence="1">
    <location>
        <begin position="59"/>
        <end position="539"/>
    </location>
</feature>
<dbReference type="Gene3D" id="3.20.20.140">
    <property type="entry name" value="Metal-dependent hydrolases"/>
    <property type="match status" value="1"/>
</dbReference>
<sequence>MAPQTIFVNARFLDTEGAAGPSLVNEERDCMVVSGSNISHLGRASDGVVHLARESGANTIDLRGRVVAPGFIDSHVHLLMFGASAQKLDLSSCTSLAEIRETISKFCAQNEDLPRILCKGWLQSMTDGLALASMLDDLDPRPIFVDAMDLHSVWCNTAALDLLPLAKMQEACGEFVTSDANGKPTGLIAEKAVTAFVWPMLASLSTMEENHACLDEAIDQYVAAGYTGVIDMAMDSNSWTALETYRDSKGIPFHVAAHWFIPYEEDRKALLDHVDEAIEMHRRWHPSRFPEFCVIGVKLMCDGTVDGCTAALSYPYGNDPDFVKPIWPADAMELVVKRASDAGLQIAIHAIGDAAVTQAIETIAKADAPQGRHRIEHLELASVEDAKRLGRLGITASIQPVHSDPAILKGYANLIDPSTFDAAFPYREMAKGNACVAIGTDAPTARHLPFPNLYNACTRRSALDPSLKTQTNPKSALSLGQALSGATAGAAYSRFAEKWTGSLKTGLQADFIVIDEVHAPDQLQQTRICETWARGKLVYAAKQ</sequence>
<evidence type="ECO:0000313" key="3">
    <source>
        <dbReference type="Proteomes" id="UP000078340"/>
    </source>
</evidence>
<dbReference type="SUPFAM" id="SSF51338">
    <property type="entry name" value="Composite domain of metallo-dependent hydrolases"/>
    <property type="match status" value="1"/>
</dbReference>
<comment type="caution">
    <text evidence="2">The sequence shown here is derived from an EMBL/GenBank/DDBJ whole genome shotgun (WGS) entry which is preliminary data.</text>
</comment>
<dbReference type="Gene3D" id="3.10.310.70">
    <property type="match status" value="1"/>
</dbReference>
<dbReference type="Gene3D" id="2.30.40.10">
    <property type="entry name" value="Urease, subunit C, domain 1"/>
    <property type="match status" value="1"/>
</dbReference>
<organism evidence="2 3">
    <name type="scientific">Purpureocillium lilacinum</name>
    <name type="common">Paecilomyces lilacinus</name>
    <dbReference type="NCBI Taxonomy" id="33203"/>
    <lineage>
        <taxon>Eukaryota</taxon>
        <taxon>Fungi</taxon>
        <taxon>Dikarya</taxon>
        <taxon>Ascomycota</taxon>
        <taxon>Pezizomycotina</taxon>
        <taxon>Sordariomycetes</taxon>
        <taxon>Hypocreomycetidae</taxon>
        <taxon>Hypocreales</taxon>
        <taxon>Ophiocordycipitaceae</taxon>
        <taxon>Purpureocillium</taxon>
    </lineage>
</organism>
<protein>
    <submittedName>
        <fullName evidence="2">Amidohydrolase family protein</fullName>
    </submittedName>
</protein>